<comment type="similarity">
    <text evidence="1 12">Belongs to the peroxidase family. Ligninase subfamily.</text>
</comment>
<evidence type="ECO:0000256" key="13">
    <source>
        <dbReference type="SAM" id="MobiDB-lite"/>
    </source>
</evidence>
<dbReference type="Proteomes" id="UP000813385">
    <property type="component" value="Unassembled WGS sequence"/>
</dbReference>
<dbReference type="InterPro" id="IPR001621">
    <property type="entry name" value="Ligninase"/>
</dbReference>
<proteinExistence type="inferred from homology"/>
<feature type="region of interest" description="Disordered" evidence="13">
    <location>
        <begin position="553"/>
        <end position="604"/>
    </location>
</feature>
<evidence type="ECO:0000259" key="15">
    <source>
        <dbReference type="PROSITE" id="PS50873"/>
    </source>
</evidence>
<evidence type="ECO:0000313" key="17">
    <source>
        <dbReference type="Proteomes" id="UP000813385"/>
    </source>
</evidence>
<evidence type="ECO:0000256" key="12">
    <source>
        <dbReference type="RuleBase" id="RU363051"/>
    </source>
</evidence>
<dbReference type="PANTHER" id="PTHR31356:SF66">
    <property type="entry name" value="CATALASE-PEROXIDASE"/>
    <property type="match status" value="1"/>
</dbReference>
<keyword evidence="6 9" id="KW-0408">Iron</keyword>
<dbReference type="PANTHER" id="PTHR31356">
    <property type="entry name" value="THYLAKOID LUMENAL 29 KDA PROTEIN, CHLOROPLASTIC-RELATED"/>
    <property type="match status" value="1"/>
</dbReference>
<keyword evidence="9 12" id="KW-0106">Calcium</keyword>
<feature type="disulfide bond" evidence="11">
    <location>
        <begin position="100"/>
        <end position="358"/>
    </location>
</feature>
<keyword evidence="14" id="KW-1133">Transmembrane helix</keyword>
<dbReference type="OrthoDB" id="2113341at2759"/>
<feature type="binding site" evidence="9">
    <location>
        <position position="149"/>
    </location>
    <ligand>
        <name>Ca(2+)</name>
        <dbReference type="ChEBI" id="CHEBI:29108"/>
        <label>1</label>
    </ligand>
</feature>
<feature type="binding site" evidence="9">
    <location>
        <position position="280"/>
    </location>
    <ligand>
        <name>Ca(2+)</name>
        <dbReference type="ChEBI" id="CHEBI:29108"/>
        <label>2</label>
    </ligand>
</feature>
<dbReference type="InterPro" id="IPR010255">
    <property type="entry name" value="Haem_peroxidase_sf"/>
</dbReference>
<comment type="cofactor">
    <cofactor evidence="9 12">
        <name>Ca(2+)</name>
        <dbReference type="ChEBI" id="CHEBI:29108"/>
    </cofactor>
    <text evidence="9 12">Binds 2 calcium ions per subunit.</text>
</comment>
<dbReference type="GO" id="GO:0034599">
    <property type="term" value="P:cellular response to oxidative stress"/>
    <property type="evidence" value="ECO:0007669"/>
    <property type="project" value="InterPro"/>
</dbReference>
<dbReference type="PRINTS" id="PR00462">
    <property type="entry name" value="LIGNINASE"/>
</dbReference>
<dbReference type="GO" id="GO:0046872">
    <property type="term" value="F:metal ion binding"/>
    <property type="evidence" value="ECO:0007669"/>
    <property type="project" value="UniProtKB-UniRule"/>
</dbReference>
<dbReference type="PROSITE" id="PS00436">
    <property type="entry name" value="PEROXIDASE_2"/>
    <property type="match status" value="1"/>
</dbReference>
<keyword evidence="11" id="KW-1015">Disulfide bond</keyword>
<reference evidence="16" key="1">
    <citation type="journal article" date="2021" name="Nat. Commun.">
        <title>Genetic determinants of endophytism in the Arabidopsis root mycobiome.</title>
        <authorList>
            <person name="Mesny F."/>
            <person name="Miyauchi S."/>
            <person name="Thiergart T."/>
            <person name="Pickel B."/>
            <person name="Atanasova L."/>
            <person name="Karlsson M."/>
            <person name="Huettel B."/>
            <person name="Barry K.W."/>
            <person name="Haridas S."/>
            <person name="Chen C."/>
            <person name="Bauer D."/>
            <person name="Andreopoulos W."/>
            <person name="Pangilinan J."/>
            <person name="LaButti K."/>
            <person name="Riley R."/>
            <person name="Lipzen A."/>
            <person name="Clum A."/>
            <person name="Drula E."/>
            <person name="Henrissat B."/>
            <person name="Kohler A."/>
            <person name="Grigoriev I.V."/>
            <person name="Martin F.M."/>
            <person name="Hacquard S."/>
        </authorList>
    </citation>
    <scope>NUCLEOTIDE SEQUENCE</scope>
    <source>
        <strain evidence="16">MPI-CAGE-AT-0016</strain>
    </source>
</reference>
<dbReference type="PRINTS" id="PR00458">
    <property type="entry name" value="PEROXIDASE"/>
</dbReference>
<evidence type="ECO:0000256" key="10">
    <source>
        <dbReference type="PIRSR" id="PIRSR601621-3"/>
    </source>
</evidence>
<feature type="transmembrane region" description="Helical" evidence="14">
    <location>
        <begin position="519"/>
        <end position="543"/>
    </location>
</feature>
<feature type="active site" description="Proton acceptor" evidence="8">
    <location>
        <position position="134"/>
    </location>
</feature>
<evidence type="ECO:0000256" key="2">
    <source>
        <dbReference type="ARBA" id="ARBA00022559"/>
    </source>
</evidence>
<sequence length="620" mass="67074">MHLPTLITATLTLVSLPGVLGYPGMGRQLQEIGRRQEDDGADEGDSNELLGDLITLPDDKLTQVGKDIKDLLLGKGNPESNEVYKNVPLQNSKQCKADTCCIWNYISKEMYGFMRGGSGRCTKWARFAVRLGFHDAGTWSKATASQGGGADGSIILSGTELTRGENNGLQEIGARFNKMYTKYRSQGWDISMADLIQMGANVAAVTCPLGPRTRTFVGRRDSSVAAPNNLLPSVSSNASVLIQLFRDKTIGPHGLVALVGAHSTSQQQFVDPKRAGDPQDSTPGVWDVKFYPETTGKAPKRVFKFNSDIELSKAPETSKEWTEFSGSGGQKHWNEDYAREYIRLSLLGVDNINSMTECTKVLPAAVTSFKALDQKKIDKWLSTGPGLTGKAKQAADKIAADLFEGATVVTDLIISALGVIIGGWALSSSESSADLVGRIGSTRQPRAMSTITGTDVWFDEASPTTWTDDALSTVFITGTATDTAATNWYSATSVPTAEMSPSPTSYYYSFDYQSLPKGAIIGIAIGSAVGGLVVGSLLIWFLVRKVLGRREREEVSKGRVSMSTSRDGNEGDGGTSAKREATQHVKPVNEMDESTMRREMDGAQKQVTAVDRYRRYMGLK</sequence>
<dbReference type="GO" id="GO:0004601">
    <property type="term" value="F:peroxidase activity"/>
    <property type="evidence" value="ECO:0007669"/>
    <property type="project" value="UniProtKB-KW"/>
</dbReference>
<keyword evidence="17" id="KW-1185">Reference proteome</keyword>
<evidence type="ECO:0000256" key="3">
    <source>
        <dbReference type="ARBA" id="ARBA00022617"/>
    </source>
</evidence>
<dbReference type="Pfam" id="PF00141">
    <property type="entry name" value="peroxidase"/>
    <property type="match status" value="1"/>
</dbReference>
<feature type="binding site" evidence="9">
    <location>
        <position position="287"/>
    </location>
    <ligand>
        <name>Ca(2+)</name>
        <dbReference type="ChEBI" id="CHEBI:29108"/>
        <label>2</label>
    </ligand>
</feature>
<feature type="binding site" evidence="9">
    <location>
        <position position="282"/>
    </location>
    <ligand>
        <name>Ca(2+)</name>
        <dbReference type="ChEBI" id="CHEBI:29108"/>
        <label>2</label>
    </ligand>
</feature>
<dbReference type="AlphaFoldDB" id="A0A8K0X4A9"/>
<evidence type="ECO:0000256" key="6">
    <source>
        <dbReference type="ARBA" id="ARBA00023004"/>
    </source>
</evidence>
<name>A0A8K0X4A9_9PEZI</name>
<evidence type="ECO:0000256" key="14">
    <source>
        <dbReference type="SAM" id="Phobius"/>
    </source>
</evidence>
<evidence type="ECO:0000256" key="1">
    <source>
        <dbReference type="ARBA" id="ARBA00006089"/>
    </source>
</evidence>
<organism evidence="16 17">
    <name type="scientific">Plectosphaerella cucumerina</name>
    <dbReference type="NCBI Taxonomy" id="40658"/>
    <lineage>
        <taxon>Eukaryota</taxon>
        <taxon>Fungi</taxon>
        <taxon>Dikarya</taxon>
        <taxon>Ascomycota</taxon>
        <taxon>Pezizomycotina</taxon>
        <taxon>Sordariomycetes</taxon>
        <taxon>Hypocreomycetidae</taxon>
        <taxon>Glomerellales</taxon>
        <taxon>Plectosphaerellaceae</taxon>
        <taxon>Plectosphaerella</taxon>
    </lineage>
</organism>
<feature type="binding site" evidence="9">
    <location>
        <position position="153"/>
    </location>
    <ligand>
        <name>Ca(2+)</name>
        <dbReference type="ChEBI" id="CHEBI:29108"/>
        <label>1</label>
    </ligand>
</feature>
<dbReference type="Gene3D" id="1.10.520.10">
    <property type="match status" value="1"/>
</dbReference>
<keyword evidence="7" id="KW-0325">Glycoprotein</keyword>
<keyword evidence="2 12" id="KW-0575">Peroxidase</keyword>
<feature type="signal peptide" evidence="12">
    <location>
        <begin position="1"/>
        <end position="21"/>
    </location>
</feature>
<feature type="site" description="Transition state stabilizer" evidence="10">
    <location>
        <position position="130"/>
    </location>
</feature>
<evidence type="ECO:0000256" key="5">
    <source>
        <dbReference type="ARBA" id="ARBA00023002"/>
    </source>
</evidence>
<dbReference type="Gene3D" id="1.10.420.10">
    <property type="entry name" value="Peroxidase, domain 2"/>
    <property type="match status" value="1"/>
</dbReference>
<accession>A0A8K0X4A9</accession>
<feature type="binding site" evidence="9">
    <location>
        <position position="151"/>
    </location>
    <ligand>
        <name>Ca(2+)</name>
        <dbReference type="ChEBI" id="CHEBI:29108"/>
        <label>1</label>
    </ligand>
</feature>
<feature type="binding site" description="axial binding residue" evidence="9">
    <location>
        <position position="262"/>
    </location>
    <ligand>
        <name>heme b</name>
        <dbReference type="ChEBI" id="CHEBI:60344"/>
    </ligand>
    <ligandPart>
        <name>Fe</name>
        <dbReference type="ChEBI" id="CHEBI:18248"/>
    </ligandPart>
</feature>
<feature type="binding site" evidence="9">
    <location>
        <position position="263"/>
    </location>
    <ligand>
        <name>Ca(2+)</name>
        <dbReference type="ChEBI" id="CHEBI:29108"/>
        <label>2</label>
    </ligand>
</feature>
<evidence type="ECO:0000256" key="9">
    <source>
        <dbReference type="PIRSR" id="PIRSR601621-2"/>
    </source>
</evidence>
<dbReference type="SUPFAM" id="SSF48113">
    <property type="entry name" value="Heme-dependent peroxidases"/>
    <property type="match status" value="1"/>
</dbReference>
<evidence type="ECO:0000256" key="7">
    <source>
        <dbReference type="ARBA" id="ARBA00023180"/>
    </source>
</evidence>
<keyword evidence="5 12" id="KW-0560">Oxidoreductase</keyword>
<dbReference type="GO" id="GO:0000302">
    <property type="term" value="P:response to reactive oxygen species"/>
    <property type="evidence" value="ECO:0007669"/>
    <property type="project" value="TreeGrafter"/>
</dbReference>
<dbReference type="EC" id="1.11.1.-" evidence="12"/>
<keyword evidence="3 9" id="KW-0349">Heme</keyword>
<feature type="binding site" evidence="9">
    <location>
        <position position="135"/>
    </location>
    <ligand>
        <name>Ca(2+)</name>
        <dbReference type="ChEBI" id="CHEBI:29108"/>
        <label>1</label>
    </ligand>
</feature>
<keyword evidence="14" id="KW-0812">Transmembrane</keyword>
<comment type="caution">
    <text evidence="16">The sequence shown here is derived from an EMBL/GenBank/DDBJ whole genome shotgun (WGS) entry which is preliminary data.</text>
</comment>
<feature type="domain" description="Plant heme peroxidase family profile" evidence="15">
    <location>
        <begin position="149"/>
        <end position="263"/>
    </location>
</feature>
<keyword evidence="12" id="KW-0732">Signal</keyword>
<gene>
    <name evidence="16" type="ORF">B0T11DRAFT_297128</name>
</gene>
<evidence type="ECO:0000313" key="16">
    <source>
        <dbReference type="EMBL" id="KAH7361560.1"/>
    </source>
</evidence>
<dbReference type="GO" id="GO:0042744">
    <property type="term" value="P:hydrogen peroxide catabolic process"/>
    <property type="evidence" value="ECO:0007669"/>
    <property type="project" value="TreeGrafter"/>
</dbReference>
<evidence type="ECO:0000256" key="4">
    <source>
        <dbReference type="ARBA" id="ARBA00022723"/>
    </source>
</evidence>
<dbReference type="PROSITE" id="PS50873">
    <property type="entry name" value="PEROXIDASE_4"/>
    <property type="match status" value="1"/>
</dbReference>
<dbReference type="InterPro" id="IPR044831">
    <property type="entry name" value="Ccp1-like"/>
</dbReference>
<evidence type="ECO:0000256" key="11">
    <source>
        <dbReference type="PIRSR" id="PIRSR601621-4"/>
    </source>
</evidence>
<comment type="cofactor">
    <cofactor evidence="9">
        <name>heme b</name>
        <dbReference type="ChEBI" id="CHEBI:60344"/>
    </cofactor>
    <text evidence="9">Binds 1 heme b (iron(II)-protoporphyrin IX) group per subunit.</text>
</comment>
<dbReference type="InterPro" id="IPR002016">
    <property type="entry name" value="Haem_peroxidase"/>
</dbReference>
<feature type="disulfide bond" evidence="11">
    <location>
        <begin position="121"/>
        <end position="207"/>
    </location>
</feature>
<dbReference type="InterPro" id="IPR019794">
    <property type="entry name" value="Peroxidases_AS"/>
</dbReference>
<dbReference type="EMBL" id="JAGPXD010000003">
    <property type="protein sequence ID" value="KAH7361560.1"/>
    <property type="molecule type" value="Genomic_DNA"/>
</dbReference>
<keyword evidence="4 9" id="KW-0479">Metal-binding</keyword>
<evidence type="ECO:0000256" key="8">
    <source>
        <dbReference type="PIRSR" id="PIRSR601621-1"/>
    </source>
</evidence>
<dbReference type="FunFam" id="1.10.520.10:FF:000021">
    <property type="entry name" value="Peroxidase"/>
    <property type="match status" value="1"/>
</dbReference>
<dbReference type="GO" id="GO:0020037">
    <property type="term" value="F:heme binding"/>
    <property type="evidence" value="ECO:0007669"/>
    <property type="project" value="UniProtKB-UniRule"/>
</dbReference>
<feature type="chain" id="PRO_5035489194" description="Peroxidase" evidence="12">
    <location>
        <begin position="22"/>
        <end position="620"/>
    </location>
</feature>
<protein>
    <recommendedName>
        <fullName evidence="12">Peroxidase</fullName>
        <ecNumber evidence="12">1.11.1.-</ecNumber>
    </recommendedName>
</protein>
<keyword evidence="14" id="KW-0472">Membrane</keyword>
<feature type="compositionally biased region" description="Basic and acidic residues" evidence="13">
    <location>
        <begin position="577"/>
        <end position="602"/>
    </location>
</feature>